<sequence length="1671" mass="189727">MFKNRCLFLVLLCTLGTHLAAAQYFGFAPQPDSFAVDVVRNLRALQSEQTDKIAYDFQNIWDSKITDDQKTSLIAICTKMDDRRLSTRPYYTLFFSLITHAHEQEGLTNDQFSEVLNICHHAVDLYEKNEIITLYKNMAYFFAEGTLYHSHYNKLKSKGGTFTIALKEEAAAPSNPLTEEVVEEDEPEEEFIVEDEPLPNVDEAANDSWASDDWGSDDSWDTADDWGADDGWGNDSWGGNDDSTWDSVDDGGFIEDEPEQKETYERKLYAFEKPDLVALAQSNDIDPIVGGPVIEVTGMEFKIATPYDTLTIKNVKGSFLIKDQKFVGTSGEIDWPDDLQGTDGAVVKLNGFSFDTNKPAIKTARAEMTYPQMFDNPVPGVFYFKSGKRRKTDEKMYPVFTSNKADIELKLPGDNIKYVGGFAMKGARKYGRSISKDLSTLTVTAPEDRSFTSRSYEYEFQDSLITANRSSIVLYHQSDSIYHPAVGVNYDAAISKLTLLKDPGGYKHTYYYSSFFKMEFQTDMIQWNLDSSYLDLKILNAANRVPALFESEDYFNEIRYKKMTGLFGFHPIMLVVQYSRKIQDSKFNVLELVDAYQIKLELADAAAVFLEQNQYITYDKESGQITVLRKAYHYQMSYNKLKDYDSFLISSVSPSKGSNATLHFDEGVMDVRGVRRVNITPDTEVYIEPDSSLLSLTKNKGMKFNGMVNAGTYRYHGKETSFNYDAYLVEMPHIDSINIQVDFHEKNNSQKEELSNHLELTSGTLYINHPKNKAGLRKYSQYPYFVSDSEAIVYFDKKDILNGAYDRSIYFIVPPFEMDSSNLGEVSAIGFEGDFYSGGFFPTFKETLRIMPDKSLGFEHQIPEEGYQLYQGEGKLYGSITLNSGGLRASGRIDFRTTTVYSDEFIFYMDSVSAVGQDGLIREGQVEEASYPEAKLTNFKMLWRPRKDSMYVENTAAPFEFYNATATLDGKANITLNGVYGSGEMLTRGSKTESEEFQFSQYEYFGQHSDFEILTDNPEKPAMAGSDLDVHFDLVKNIANVHPEVQGVAAISFPYAQMKTSIPDAVWYLDSAKVVMSKPDYIDIDHSYFYTTREELDSLAFSATEAIYHMDSYDLNIKGIPFIRVADAEIIPDNNETTILENAVLQPFNNAKLKIDTLNGYHNLFDGNLTVISRNKFTGSATYELVNTAKDTFAIEFASFDLKELKRPDGKIKTMTVSGGTITDGENIRISPGFYFKGDVTMYADQKSLAKKGFVSLDMESQGRYDYWISYETPGDTADVELKIEDSRTEQGEDVTAGLLIDETTSDIYMAIGRPRNNLEDEYFFPAKGILSYDLDKKEFKIQQANRRSLKGFSGKSFVYNDRTGQLNFDGKLDLIRNRDKFNLTTSIVGEGLPDSSTYEMNAMIGIHMDLHKELIATMTSDILDMIERLGPHAAHNNDESLMIKLANIVGDQAALNYEEKLLNDYTPLYSASHSLLKTLLISDIDLKWSSDYHAWYNTSMIGLSNIQDVDLNAATEGFMEITKDEEGEDVVQLFFQFSPSTWYYFSYKGGRLLLYSANEEFNNLVAEHSTVAKIGFGEYTTVLGDEFEVTDFIDGFRRKYYNIDDQYNLSFPDGAHLEVQEEESYETIEDETEDLNTFEEEHADTFDEIIEEDTPPNEEEKDDEEEDDGF</sequence>
<proteinExistence type="predicted"/>
<accession>A0ABT3CXI6</accession>
<feature type="compositionally biased region" description="Acidic residues" evidence="1">
    <location>
        <begin position="1647"/>
        <end position="1671"/>
    </location>
</feature>
<keyword evidence="4" id="KW-1185">Reference proteome</keyword>
<feature type="chain" id="PRO_5046311057" evidence="2">
    <location>
        <begin position="23"/>
        <end position="1671"/>
    </location>
</feature>
<feature type="region of interest" description="Disordered" evidence="1">
    <location>
        <begin position="1643"/>
        <end position="1671"/>
    </location>
</feature>
<feature type="compositionally biased region" description="Low complexity" evidence="1">
    <location>
        <begin position="229"/>
        <end position="242"/>
    </location>
</feature>
<feature type="signal peptide" evidence="2">
    <location>
        <begin position="1"/>
        <end position="22"/>
    </location>
</feature>
<organism evidence="3 4">
    <name type="scientific">Reichenbachiella ulvae</name>
    <dbReference type="NCBI Taxonomy" id="2980104"/>
    <lineage>
        <taxon>Bacteria</taxon>
        <taxon>Pseudomonadati</taxon>
        <taxon>Bacteroidota</taxon>
        <taxon>Cytophagia</taxon>
        <taxon>Cytophagales</taxon>
        <taxon>Reichenbachiellaceae</taxon>
        <taxon>Reichenbachiella</taxon>
    </lineage>
</organism>
<evidence type="ECO:0000256" key="2">
    <source>
        <dbReference type="SAM" id="SignalP"/>
    </source>
</evidence>
<gene>
    <name evidence="3" type="ORF">N7U62_17155</name>
</gene>
<evidence type="ECO:0000313" key="3">
    <source>
        <dbReference type="EMBL" id="MCV9388415.1"/>
    </source>
</evidence>
<feature type="region of interest" description="Disordered" evidence="1">
    <location>
        <begin position="173"/>
        <end position="259"/>
    </location>
</feature>
<feature type="compositionally biased region" description="Acidic residues" evidence="1">
    <location>
        <begin position="243"/>
        <end position="259"/>
    </location>
</feature>
<keyword evidence="2" id="KW-0732">Signal</keyword>
<dbReference type="EMBL" id="JAOYOD010000001">
    <property type="protein sequence ID" value="MCV9388415.1"/>
    <property type="molecule type" value="Genomic_DNA"/>
</dbReference>
<dbReference type="RefSeq" id="WP_264139281.1">
    <property type="nucleotide sequence ID" value="NZ_JAOYOD010000001.1"/>
</dbReference>
<reference evidence="3 4" key="1">
    <citation type="submission" date="2022-10" db="EMBL/GenBank/DDBJ databases">
        <title>Comparative genomics and taxonomic characterization of three novel marine species of genus Reichenbachiella exhibiting antioxidant and polysaccharide degradation activities.</title>
        <authorList>
            <person name="Muhammad N."/>
            <person name="Lee Y.-J."/>
            <person name="Ko J."/>
            <person name="Kim S.-G."/>
        </authorList>
    </citation>
    <scope>NUCLEOTIDE SEQUENCE [LARGE SCALE GENOMIC DNA]</scope>
    <source>
        <strain evidence="3 4">ABR2-5</strain>
    </source>
</reference>
<dbReference type="Proteomes" id="UP001300692">
    <property type="component" value="Unassembled WGS sequence"/>
</dbReference>
<evidence type="ECO:0000256" key="1">
    <source>
        <dbReference type="SAM" id="MobiDB-lite"/>
    </source>
</evidence>
<evidence type="ECO:0000313" key="4">
    <source>
        <dbReference type="Proteomes" id="UP001300692"/>
    </source>
</evidence>
<feature type="compositionally biased region" description="Acidic residues" evidence="1">
    <location>
        <begin position="180"/>
        <end position="197"/>
    </location>
</feature>
<protein>
    <submittedName>
        <fullName evidence="3">Uncharacterized protein</fullName>
    </submittedName>
</protein>
<comment type="caution">
    <text evidence="3">The sequence shown here is derived from an EMBL/GenBank/DDBJ whole genome shotgun (WGS) entry which is preliminary data.</text>
</comment>
<name>A0ABT3CXI6_9BACT</name>
<feature type="compositionally biased region" description="Acidic residues" evidence="1">
    <location>
        <begin position="214"/>
        <end position="228"/>
    </location>
</feature>